<dbReference type="InterPro" id="IPR015300">
    <property type="entry name" value="DNA-bd_pseudobarrel_sf"/>
</dbReference>
<dbReference type="SUPFAM" id="SSF101936">
    <property type="entry name" value="DNA-binding pseudobarrel domain"/>
    <property type="match status" value="1"/>
</dbReference>
<dbReference type="EMBL" id="JBBPBM010000038">
    <property type="protein sequence ID" value="KAK8527355.1"/>
    <property type="molecule type" value="Genomic_DNA"/>
</dbReference>
<dbReference type="Pfam" id="PF02362">
    <property type="entry name" value="B3"/>
    <property type="match status" value="1"/>
</dbReference>
<evidence type="ECO:0000256" key="5">
    <source>
        <dbReference type="ARBA" id="ARBA00023242"/>
    </source>
</evidence>
<feature type="compositionally biased region" description="Polar residues" evidence="6">
    <location>
        <begin position="170"/>
        <end position="185"/>
    </location>
</feature>
<keyword evidence="9" id="KW-1185">Reference proteome</keyword>
<dbReference type="InterPro" id="IPR057743">
    <property type="entry name" value="Zfn_VAL1-3_N"/>
</dbReference>
<dbReference type="Pfam" id="PF25813">
    <property type="entry name" value="zf_VAL1_N"/>
    <property type="match status" value="1"/>
</dbReference>
<dbReference type="InterPro" id="IPR003340">
    <property type="entry name" value="B3_DNA-bd"/>
</dbReference>
<protein>
    <recommendedName>
        <fullName evidence="7">TF-B3 domain-containing protein</fullName>
    </recommendedName>
</protein>
<dbReference type="SMART" id="SM01019">
    <property type="entry name" value="B3"/>
    <property type="match status" value="1"/>
</dbReference>
<evidence type="ECO:0000256" key="6">
    <source>
        <dbReference type="SAM" id="MobiDB-lite"/>
    </source>
</evidence>
<reference evidence="8 9" key="1">
    <citation type="journal article" date="2024" name="G3 (Bethesda)">
        <title>Genome assembly of Hibiscus sabdariffa L. provides insights into metabolisms of medicinal natural products.</title>
        <authorList>
            <person name="Kim T."/>
        </authorList>
    </citation>
    <scope>NUCLEOTIDE SEQUENCE [LARGE SCALE GENOMIC DNA]</scope>
    <source>
        <strain evidence="8">TK-2024</strain>
        <tissue evidence="8">Old leaves</tissue>
    </source>
</reference>
<evidence type="ECO:0000256" key="4">
    <source>
        <dbReference type="ARBA" id="ARBA00023163"/>
    </source>
</evidence>
<dbReference type="Proteomes" id="UP001472677">
    <property type="component" value="Unassembled WGS sequence"/>
</dbReference>
<evidence type="ECO:0000256" key="3">
    <source>
        <dbReference type="ARBA" id="ARBA00023125"/>
    </source>
</evidence>
<comment type="subcellular location">
    <subcellularLocation>
        <location evidence="1">Nucleus</location>
    </subcellularLocation>
</comment>
<dbReference type="PANTHER" id="PTHR46245:SF6">
    <property type="entry name" value="B3 DOMAIN-CONTAINING PROTEIN OS07G0563300-LIKE"/>
    <property type="match status" value="1"/>
</dbReference>
<keyword evidence="4" id="KW-0804">Transcription</keyword>
<gene>
    <name evidence="8" type="ORF">V6N12_054571</name>
</gene>
<evidence type="ECO:0000259" key="7">
    <source>
        <dbReference type="PROSITE" id="PS50863"/>
    </source>
</evidence>
<evidence type="ECO:0000313" key="9">
    <source>
        <dbReference type="Proteomes" id="UP001472677"/>
    </source>
</evidence>
<comment type="caution">
    <text evidence="8">The sequence shown here is derived from an EMBL/GenBank/DDBJ whole genome shotgun (WGS) entry which is preliminary data.</text>
</comment>
<proteinExistence type="predicted"/>
<keyword evidence="3" id="KW-0238">DNA-binding</keyword>
<feature type="region of interest" description="Disordered" evidence="6">
    <location>
        <begin position="170"/>
        <end position="227"/>
    </location>
</feature>
<evidence type="ECO:0000256" key="2">
    <source>
        <dbReference type="ARBA" id="ARBA00023015"/>
    </source>
</evidence>
<accession>A0ABR2D0V1</accession>
<evidence type="ECO:0000313" key="8">
    <source>
        <dbReference type="EMBL" id="KAK8527355.1"/>
    </source>
</evidence>
<dbReference type="PROSITE" id="PS50863">
    <property type="entry name" value="B3"/>
    <property type="match status" value="1"/>
</dbReference>
<dbReference type="Gene3D" id="2.40.330.10">
    <property type="entry name" value="DNA-binding pseudobarrel domain"/>
    <property type="match status" value="1"/>
</dbReference>
<dbReference type="CDD" id="cd10017">
    <property type="entry name" value="B3_DNA"/>
    <property type="match status" value="1"/>
</dbReference>
<organism evidence="8 9">
    <name type="scientific">Hibiscus sabdariffa</name>
    <name type="common">roselle</name>
    <dbReference type="NCBI Taxonomy" id="183260"/>
    <lineage>
        <taxon>Eukaryota</taxon>
        <taxon>Viridiplantae</taxon>
        <taxon>Streptophyta</taxon>
        <taxon>Embryophyta</taxon>
        <taxon>Tracheophyta</taxon>
        <taxon>Spermatophyta</taxon>
        <taxon>Magnoliopsida</taxon>
        <taxon>eudicotyledons</taxon>
        <taxon>Gunneridae</taxon>
        <taxon>Pentapetalae</taxon>
        <taxon>rosids</taxon>
        <taxon>malvids</taxon>
        <taxon>Malvales</taxon>
        <taxon>Malvaceae</taxon>
        <taxon>Malvoideae</taxon>
        <taxon>Hibiscus</taxon>
    </lineage>
</organism>
<evidence type="ECO:0000256" key="1">
    <source>
        <dbReference type="ARBA" id="ARBA00004123"/>
    </source>
</evidence>
<feature type="compositionally biased region" description="Basic residues" evidence="6">
    <location>
        <begin position="201"/>
        <end position="213"/>
    </location>
</feature>
<feature type="domain" description="TF-B3" evidence="7">
    <location>
        <begin position="249"/>
        <end position="354"/>
    </location>
</feature>
<keyword evidence="5" id="KW-0539">Nucleus</keyword>
<name>A0ABR2D0V1_9ROSI</name>
<dbReference type="PANTHER" id="PTHR46245">
    <property type="entry name" value="B3 DOMAIN-CONTAINING PROTEIN OS07G0563300"/>
    <property type="match status" value="1"/>
</dbReference>
<sequence length="366" mass="40577">MASSSHPMSLECFHCEAPSNKFLPGWKLRTGGFAMLCQRCGAAFNEGRFCEAFHPEEDGWRECASCKKLIHCGCIMAANTYTIMDFGGVQCLECAINGDLAPPQCSPNLGRPELMLQAADSPQVPSADPEKMITGRKIDSCTLVGGTKLGVDPIPSAGCVVRNVSPNKVATPTTPGFVHQAQSPPAETEEDSVSSPAETKRSRRKNGRNRRKDANKQTQVQYRYSPRASSAELREICRQSKSTLVPLFEKELTVSDADLRSGRLVLPKRCAERLPQAYFPKISGQQGIFLTVQDTKGNDWELFFRYWTNSNGKMYVLEGIKDYMILMKWEAGDTVTFYKREADGKLFIGFKKYQAPKVAVKSSTDV</sequence>
<keyword evidence="2" id="KW-0805">Transcription regulation</keyword>